<keyword evidence="2" id="KW-1185">Reference proteome</keyword>
<name>A0A7M3MJA7_9BACT</name>
<dbReference type="Proteomes" id="UP000448292">
    <property type="component" value="Unassembled WGS sequence"/>
</dbReference>
<evidence type="ECO:0000313" key="2">
    <source>
        <dbReference type="Proteomes" id="UP000448292"/>
    </source>
</evidence>
<accession>A0A7M3MJA7</accession>
<protein>
    <submittedName>
        <fullName evidence="1">Uncharacterized protein</fullName>
    </submittedName>
</protein>
<reference evidence="1 2" key="1">
    <citation type="submission" date="2018-06" db="EMBL/GenBank/DDBJ databases">
        <title>Complete genome of Desulfovibrio indonesiensis P37SLT.</title>
        <authorList>
            <person name="Crispim J.S."/>
            <person name="Vidigal P.M.P."/>
            <person name="Silva L.C.F."/>
            <person name="Laguardia C.N."/>
            <person name="Araujo L.C."/>
            <person name="Dias R.S."/>
            <person name="Sousa M.P."/>
            <person name="Paula S.O."/>
            <person name="Silva C."/>
        </authorList>
    </citation>
    <scope>NUCLEOTIDE SEQUENCE [LARGE SCALE GENOMIC DNA]</scope>
    <source>
        <strain evidence="1 2">P37SLT</strain>
    </source>
</reference>
<sequence>MRTLETVQAEGTSGANINAFATHGKQEADGSMAGIRQCCPRLLHSPAAASCMSVQKVHSQSAEKKIAMPTKLLIL</sequence>
<evidence type="ECO:0000313" key="1">
    <source>
        <dbReference type="EMBL" id="TVM19770.1"/>
    </source>
</evidence>
<organism evidence="1 2">
    <name type="scientific">Oceanidesulfovibrio indonesiensis</name>
    <dbReference type="NCBI Taxonomy" id="54767"/>
    <lineage>
        <taxon>Bacteria</taxon>
        <taxon>Pseudomonadati</taxon>
        <taxon>Thermodesulfobacteriota</taxon>
        <taxon>Desulfovibrionia</taxon>
        <taxon>Desulfovibrionales</taxon>
        <taxon>Desulfovibrionaceae</taxon>
        <taxon>Oceanidesulfovibrio</taxon>
    </lineage>
</organism>
<comment type="caution">
    <text evidence="1">The sequence shown here is derived from an EMBL/GenBank/DDBJ whole genome shotgun (WGS) entry which is preliminary data.</text>
</comment>
<dbReference type="AlphaFoldDB" id="A0A7M3MJA7"/>
<gene>
    <name evidence="1" type="ORF">DPQ33_00595</name>
</gene>
<dbReference type="EMBL" id="QMIE01000001">
    <property type="protein sequence ID" value="TVM19770.1"/>
    <property type="molecule type" value="Genomic_DNA"/>
</dbReference>
<proteinExistence type="predicted"/>